<organism evidence="2 3">
    <name type="scientific">Imperialibacter roseus</name>
    <dbReference type="NCBI Taxonomy" id="1324217"/>
    <lineage>
        <taxon>Bacteria</taxon>
        <taxon>Pseudomonadati</taxon>
        <taxon>Bacteroidota</taxon>
        <taxon>Cytophagia</taxon>
        <taxon>Cytophagales</taxon>
        <taxon>Flammeovirgaceae</taxon>
        <taxon>Imperialibacter</taxon>
    </lineage>
</organism>
<accession>A0ABZ0IMB0</accession>
<keyword evidence="3" id="KW-1185">Reference proteome</keyword>
<sequence>MISYELLTPGLTVGMNQRMLIAAFLHKHLDEFGDEKEDILKCIDYALDDNLKPGGFVLVAHDQEKDKIVGTVVVNRTGMEGYIPENILVYIAMHKDYRGQGIGKQLMQKAIDSADGNIALHVEPENPAVHLYKKLGFTNKYLEMRLVKN</sequence>
<feature type="domain" description="N-acetyltransferase" evidence="1">
    <location>
        <begin position="19"/>
        <end position="149"/>
    </location>
</feature>
<dbReference type="Pfam" id="PF13508">
    <property type="entry name" value="Acetyltransf_7"/>
    <property type="match status" value="1"/>
</dbReference>
<evidence type="ECO:0000259" key="1">
    <source>
        <dbReference type="PROSITE" id="PS51186"/>
    </source>
</evidence>
<evidence type="ECO:0000313" key="3">
    <source>
        <dbReference type="Proteomes" id="UP001302349"/>
    </source>
</evidence>
<dbReference type="CDD" id="cd04301">
    <property type="entry name" value="NAT_SF"/>
    <property type="match status" value="1"/>
</dbReference>
<dbReference type="InterPro" id="IPR050276">
    <property type="entry name" value="MshD_Acetyltransferase"/>
</dbReference>
<dbReference type="InterPro" id="IPR000182">
    <property type="entry name" value="GNAT_dom"/>
</dbReference>
<evidence type="ECO:0000313" key="2">
    <source>
        <dbReference type="EMBL" id="WOK05652.1"/>
    </source>
</evidence>
<name>A0ABZ0IMB0_9BACT</name>
<dbReference type="RefSeq" id="WP_317488410.1">
    <property type="nucleotide sequence ID" value="NZ_CP136051.1"/>
</dbReference>
<dbReference type="Proteomes" id="UP001302349">
    <property type="component" value="Chromosome"/>
</dbReference>
<dbReference type="Gene3D" id="3.40.630.30">
    <property type="match status" value="1"/>
</dbReference>
<dbReference type="PROSITE" id="PS51186">
    <property type="entry name" value="GNAT"/>
    <property type="match status" value="1"/>
</dbReference>
<dbReference type="InterPro" id="IPR016181">
    <property type="entry name" value="Acyl_CoA_acyltransferase"/>
</dbReference>
<dbReference type="EMBL" id="CP136051">
    <property type="protein sequence ID" value="WOK05652.1"/>
    <property type="molecule type" value="Genomic_DNA"/>
</dbReference>
<proteinExistence type="predicted"/>
<dbReference type="PANTHER" id="PTHR43617">
    <property type="entry name" value="L-AMINO ACID N-ACETYLTRANSFERASE"/>
    <property type="match status" value="1"/>
</dbReference>
<dbReference type="SUPFAM" id="SSF55729">
    <property type="entry name" value="Acyl-CoA N-acyltransferases (Nat)"/>
    <property type="match status" value="1"/>
</dbReference>
<protein>
    <submittedName>
        <fullName evidence="2">GNAT family N-acetyltransferase</fullName>
    </submittedName>
</protein>
<reference evidence="2 3" key="1">
    <citation type="journal article" date="2023" name="Microbiol. Resour. Announc.">
        <title>Complete Genome Sequence of Imperialibacter roseus strain P4T.</title>
        <authorList>
            <person name="Tizabi D.R."/>
            <person name="Bachvaroff T."/>
            <person name="Hill R.T."/>
        </authorList>
    </citation>
    <scope>NUCLEOTIDE SEQUENCE [LARGE SCALE GENOMIC DNA]</scope>
    <source>
        <strain evidence="2 3">P4T</strain>
    </source>
</reference>
<gene>
    <name evidence="2" type="ORF">RT717_21485</name>
</gene>